<keyword evidence="2" id="KW-1015">Disulfide bond</keyword>
<dbReference type="Proteomes" id="UP000011083">
    <property type="component" value="Unassembled WGS sequence"/>
</dbReference>
<evidence type="ECO:0000313" key="5">
    <source>
        <dbReference type="Proteomes" id="UP000011083"/>
    </source>
</evidence>
<comment type="similarity">
    <text evidence="1 3">Belongs to the CMC family.</text>
</comment>
<sequence>MAQADASQTKTYRLSDDPSFLTNQEKNHIYRVQHKRHRRISKLGGAAGVAYKLCDPVVKPYVDCTKHRLISLLWACRDEKAQMADCLHEVAERAREEVTEEYLRQRQAKRAAEDAALSKETAASS</sequence>
<dbReference type="OrthoDB" id="6224010at2759"/>
<dbReference type="RefSeq" id="XP_004354041.1">
    <property type="nucleotide sequence ID" value="XM_004353989.1"/>
</dbReference>
<dbReference type="GO" id="GO:0005739">
    <property type="term" value="C:mitochondrion"/>
    <property type="evidence" value="ECO:0007669"/>
    <property type="project" value="UniProtKB-SubCell"/>
</dbReference>
<dbReference type="Pfam" id="PF08583">
    <property type="entry name" value="Cmc1"/>
    <property type="match status" value="1"/>
</dbReference>
<protein>
    <recommendedName>
        <fullName evidence="3">COX assembly mitochondrial protein</fullName>
    </recommendedName>
</protein>
<evidence type="ECO:0000256" key="1">
    <source>
        <dbReference type="ARBA" id="ARBA00007347"/>
    </source>
</evidence>
<evidence type="ECO:0000256" key="2">
    <source>
        <dbReference type="ARBA" id="ARBA00023157"/>
    </source>
</evidence>
<keyword evidence="5" id="KW-1185">Reference proteome</keyword>
<comment type="subcellular location">
    <subcellularLocation>
        <location evidence="3">Mitochondrion</location>
    </subcellularLocation>
</comment>
<accession>L8HFN7</accession>
<dbReference type="KEGG" id="acan:ACA1_165540"/>
<dbReference type="EMBL" id="KB007830">
    <property type="protein sequence ID" value="ELR24344.1"/>
    <property type="molecule type" value="Genomic_DNA"/>
</dbReference>
<organism evidence="4 5">
    <name type="scientific">Acanthamoeba castellanii (strain ATCC 30010 / Neff)</name>
    <dbReference type="NCBI Taxonomy" id="1257118"/>
    <lineage>
        <taxon>Eukaryota</taxon>
        <taxon>Amoebozoa</taxon>
        <taxon>Discosea</taxon>
        <taxon>Longamoebia</taxon>
        <taxon>Centramoebida</taxon>
        <taxon>Acanthamoebidae</taxon>
        <taxon>Acanthamoeba</taxon>
    </lineage>
</organism>
<name>L8HFN7_ACACF</name>
<evidence type="ECO:0000256" key="3">
    <source>
        <dbReference type="RuleBase" id="RU364104"/>
    </source>
</evidence>
<keyword evidence="3" id="KW-0496">Mitochondrion</keyword>
<reference evidence="4 5" key="1">
    <citation type="journal article" date="2013" name="Genome Biol.">
        <title>Genome of Acanthamoeba castellanii highlights extensive lateral gene transfer and early evolution of tyrosine kinase signaling.</title>
        <authorList>
            <person name="Clarke M."/>
            <person name="Lohan A.J."/>
            <person name="Liu B."/>
            <person name="Lagkouvardos I."/>
            <person name="Roy S."/>
            <person name="Zafar N."/>
            <person name="Bertelli C."/>
            <person name="Schilde C."/>
            <person name="Kianianmomeni A."/>
            <person name="Burglin T.R."/>
            <person name="Frech C."/>
            <person name="Turcotte B."/>
            <person name="Kopec K.O."/>
            <person name="Synnott J.M."/>
            <person name="Choo C."/>
            <person name="Paponov I."/>
            <person name="Finkler A."/>
            <person name="Soon Heng Tan C."/>
            <person name="Hutchins A.P."/>
            <person name="Weinmeier T."/>
            <person name="Rattei T."/>
            <person name="Chu J.S."/>
            <person name="Gimenez G."/>
            <person name="Irimia M."/>
            <person name="Rigden D.J."/>
            <person name="Fitzpatrick D.A."/>
            <person name="Lorenzo-Morales J."/>
            <person name="Bateman A."/>
            <person name="Chiu C.H."/>
            <person name="Tang P."/>
            <person name="Hegemann P."/>
            <person name="Fromm H."/>
            <person name="Raoult D."/>
            <person name="Greub G."/>
            <person name="Miranda-Saavedra D."/>
            <person name="Chen N."/>
            <person name="Nash P."/>
            <person name="Ginger M.L."/>
            <person name="Horn M."/>
            <person name="Schaap P."/>
            <person name="Caler L."/>
            <person name="Loftus B."/>
        </authorList>
    </citation>
    <scope>NUCLEOTIDE SEQUENCE [LARGE SCALE GENOMIC DNA]</scope>
    <source>
        <strain evidence="4 5">Neff</strain>
    </source>
</reference>
<dbReference type="InterPro" id="IPR013892">
    <property type="entry name" value="Cyt_c_biogenesis_Cmc1-like"/>
</dbReference>
<dbReference type="VEuPathDB" id="AmoebaDB:ACA1_165540"/>
<gene>
    <name evidence="4" type="ORF">ACA1_165540</name>
</gene>
<dbReference type="GeneID" id="14925366"/>
<proteinExistence type="inferred from homology"/>
<evidence type="ECO:0000313" key="4">
    <source>
        <dbReference type="EMBL" id="ELR24344.1"/>
    </source>
</evidence>
<dbReference type="AlphaFoldDB" id="L8HFN7"/>